<evidence type="ECO:0000256" key="2">
    <source>
        <dbReference type="ARBA" id="ARBA00022692"/>
    </source>
</evidence>
<evidence type="ECO:0000313" key="8">
    <source>
        <dbReference type="Proteomes" id="UP000245489"/>
    </source>
</evidence>
<dbReference type="Proteomes" id="UP000245489">
    <property type="component" value="Unassembled WGS sequence"/>
</dbReference>
<dbReference type="InterPro" id="IPR050307">
    <property type="entry name" value="Sterol_Desaturase_Related"/>
</dbReference>
<protein>
    <submittedName>
        <fullName evidence="7">Sterol desaturase/sphingolipid hydroxylase (Fatty acid hydroxylase superfamily)</fullName>
    </submittedName>
</protein>
<evidence type="ECO:0000256" key="1">
    <source>
        <dbReference type="ARBA" id="ARBA00004370"/>
    </source>
</evidence>
<keyword evidence="3 5" id="KW-1133">Transmembrane helix</keyword>
<evidence type="ECO:0000256" key="4">
    <source>
        <dbReference type="ARBA" id="ARBA00023136"/>
    </source>
</evidence>
<dbReference type="GO" id="GO:0005506">
    <property type="term" value="F:iron ion binding"/>
    <property type="evidence" value="ECO:0007669"/>
    <property type="project" value="InterPro"/>
</dbReference>
<feature type="transmembrane region" description="Helical" evidence="5">
    <location>
        <begin position="69"/>
        <end position="90"/>
    </location>
</feature>
<proteinExistence type="predicted"/>
<dbReference type="InterPro" id="IPR006694">
    <property type="entry name" value="Fatty_acid_hydroxylase"/>
</dbReference>
<feature type="domain" description="Fatty acid hydroxylase" evidence="6">
    <location>
        <begin position="114"/>
        <end position="248"/>
    </location>
</feature>
<keyword evidence="2 5" id="KW-0812">Transmembrane</keyword>
<reference evidence="7 8" key="1">
    <citation type="submission" date="2018-05" db="EMBL/GenBank/DDBJ databases">
        <title>Genomic Encyclopedia of Archaeal and Bacterial Type Strains, Phase II (KMG-II): from individual species to whole genera.</title>
        <authorList>
            <person name="Goeker M."/>
        </authorList>
    </citation>
    <scope>NUCLEOTIDE SEQUENCE [LARGE SCALE GENOMIC DNA]</scope>
    <source>
        <strain evidence="7 8">DSM 22214</strain>
    </source>
</reference>
<name>A0A316EG75_9BACT</name>
<dbReference type="RefSeq" id="WP_109740936.1">
    <property type="nucleotide sequence ID" value="NZ_QGGO01000001.1"/>
</dbReference>
<dbReference type="GO" id="GO:0016020">
    <property type="term" value="C:membrane"/>
    <property type="evidence" value="ECO:0007669"/>
    <property type="project" value="UniProtKB-SubCell"/>
</dbReference>
<dbReference type="PANTHER" id="PTHR11863">
    <property type="entry name" value="STEROL DESATURASE"/>
    <property type="match status" value="1"/>
</dbReference>
<dbReference type="EMBL" id="QGGO01000001">
    <property type="protein sequence ID" value="PWK29305.1"/>
    <property type="molecule type" value="Genomic_DNA"/>
</dbReference>
<comment type="caution">
    <text evidence="7">The sequence shown here is derived from an EMBL/GenBank/DDBJ whole genome shotgun (WGS) entry which is preliminary data.</text>
</comment>
<accession>A0A316EG75</accession>
<feature type="transmembrane region" description="Helical" evidence="5">
    <location>
        <begin position="164"/>
        <end position="185"/>
    </location>
</feature>
<dbReference type="OrthoDB" id="9770329at2"/>
<evidence type="ECO:0000256" key="5">
    <source>
        <dbReference type="SAM" id="Phobius"/>
    </source>
</evidence>
<dbReference type="Pfam" id="PF04116">
    <property type="entry name" value="FA_hydroxylase"/>
    <property type="match status" value="1"/>
</dbReference>
<feature type="transmembrane region" description="Helical" evidence="5">
    <location>
        <begin position="106"/>
        <end position="126"/>
    </location>
</feature>
<comment type="subcellular location">
    <subcellularLocation>
        <location evidence="1">Membrane</location>
    </subcellularLocation>
</comment>
<sequence>MIESLFSLDFTKPLVFISLCALIFVIVTSRYFLLSGFFHVYFYIWKHKEWEKRKINKKAYPPKQFQTEVYWSTLTAAIFSVIGALAAIAWQKGFTVIYLNIKDYPIWWIPVSILLSMFIHETYYYWLHRLMHHPKIYKYVHQVHHDSKITSAWTAFSFHPIEGLLEALIMPVIVMIVPMHLYAVLTHLTIMTLTAAINHLDIEIYPRNLFGNLLGKHVIGATHHSHHHKFYRYNFGLYFTFWDKWGKTESPNFERDFNLRAEKKE</sequence>
<dbReference type="GO" id="GO:0008610">
    <property type="term" value="P:lipid biosynthetic process"/>
    <property type="evidence" value="ECO:0007669"/>
    <property type="project" value="InterPro"/>
</dbReference>
<dbReference type="GO" id="GO:0016491">
    <property type="term" value="F:oxidoreductase activity"/>
    <property type="evidence" value="ECO:0007669"/>
    <property type="project" value="InterPro"/>
</dbReference>
<evidence type="ECO:0000256" key="3">
    <source>
        <dbReference type="ARBA" id="ARBA00022989"/>
    </source>
</evidence>
<evidence type="ECO:0000313" key="7">
    <source>
        <dbReference type="EMBL" id="PWK29305.1"/>
    </source>
</evidence>
<keyword evidence="4 5" id="KW-0472">Membrane</keyword>
<keyword evidence="8" id="KW-1185">Reference proteome</keyword>
<feature type="transmembrane region" description="Helical" evidence="5">
    <location>
        <begin position="14"/>
        <end position="44"/>
    </location>
</feature>
<dbReference type="AlphaFoldDB" id="A0A316EG75"/>
<gene>
    <name evidence="7" type="ORF">LV89_00145</name>
</gene>
<organism evidence="7 8">
    <name type="scientific">Arcicella aurantiaca</name>
    <dbReference type="NCBI Taxonomy" id="591202"/>
    <lineage>
        <taxon>Bacteria</taxon>
        <taxon>Pseudomonadati</taxon>
        <taxon>Bacteroidota</taxon>
        <taxon>Cytophagia</taxon>
        <taxon>Cytophagales</taxon>
        <taxon>Flectobacillaceae</taxon>
        <taxon>Arcicella</taxon>
    </lineage>
</organism>
<evidence type="ECO:0000259" key="6">
    <source>
        <dbReference type="Pfam" id="PF04116"/>
    </source>
</evidence>